<proteinExistence type="predicted"/>
<comment type="caution">
    <text evidence="1">The sequence shown here is derived from an EMBL/GenBank/DDBJ whole genome shotgun (WGS) entry which is preliminary data.</text>
</comment>
<keyword evidence="2" id="KW-1185">Reference proteome</keyword>
<evidence type="ECO:0000313" key="2">
    <source>
        <dbReference type="Proteomes" id="UP000677537"/>
    </source>
</evidence>
<name>A0A940S6B2_9PROT</name>
<dbReference type="Proteomes" id="UP000677537">
    <property type="component" value="Unassembled WGS sequence"/>
</dbReference>
<accession>A0A940S6B2</accession>
<organism evidence="1 2">
    <name type="scientific">Roseomonas indoligenes</name>
    <dbReference type="NCBI Taxonomy" id="2820811"/>
    <lineage>
        <taxon>Bacteria</taxon>
        <taxon>Pseudomonadati</taxon>
        <taxon>Pseudomonadota</taxon>
        <taxon>Alphaproteobacteria</taxon>
        <taxon>Acetobacterales</taxon>
        <taxon>Roseomonadaceae</taxon>
        <taxon>Roseomonas</taxon>
    </lineage>
</organism>
<dbReference type="AlphaFoldDB" id="A0A940S6B2"/>
<protein>
    <submittedName>
        <fullName evidence="1">Uncharacterized protein</fullName>
    </submittedName>
</protein>
<evidence type="ECO:0000313" key="1">
    <source>
        <dbReference type="EMBL" id="MBP0493780.1"/>
    </source>
</evidence>
<gene>
    <name evidence="1" type="ORF">J5Y10_13415</name>
</gene>
<reference evidence="1" key="1">
    <citation type="submission" date="2021-03" db="EMBL/GenBank/DDBJ databases">
        <authorList>
            <person name="So Y."/>
        </authorList>
    </citation>
    <scope>NUCLEOTIDE SEQUENCE</scope>
    <source>
        <strain evidence="1">SG15</strain>
    </source>
</reference>
<dbReference type="EMBL" id="JAGIZA010000007">
    <property type="protein sequence ID" value="MBP0493780.1"/>
    <property type="molecule type" value="Genomic_DNA"/>
</dbReference>
<sequence length="143" mass="16590">MKRDPVRRWALPDRAFFAAGACHILAHAFLDRHGRPGMRALWIRPAPGFTMNHIVVDGGAWIFDWRGYARRDAFLAHTWRKARRWWPGWDAALVELLREVLVSEPLSRTHEGLWLREPGDFLHDAGMRARAYLDRFPAPPSEA</sequence>